<evidence type="ECO:0000256" key="5">
    <source>
        <dbReference type="ARBA" id="ARBA00023136"/>
    </source>
</evidence>
<evidence type="ECO:0000256" key="1">
    <source>
        <dbReference type="ARBA" id="ARBA00004141"/>
    </source>
</evidence>
<dbReference type="AlphaFoldDB" id="A0AAD9N6N5"/>
<protein>
    <recommendedName>
        <fullName evidence="9">G-protein coupled receptors family 1 profile domain-containing protein</fullName>
    </recommendedName>
</protein>
<keyword evidence="3 8" id="KW-1133">Transmembrane helix</keyword>
<evidence type="ECO:0000256" key="8">
    <source>
        <dbReference type="SAM" id="Phobius"/>
    </source>
</evidence>
<evidence type="ECO:0000256" key="4">
    <source>
        <dbReference type="ARBA" id="ARBA00023040"/>
    </source>
</evidence>
<keyword evidence="7" id="KW-0807">Transducer</keyword>
<dbReference type="PANTHER" id="PTHR45695">
    <property type="entry name" value="LEUCOKININ RECEPTOR-RELATED"/>
    <property type="match status" value="1"/>
</dbReference>
<sequence>MLAIVVLLFGVCWLPLHVFILIIDFNPHLLATPGGERFFLILYYCVHWLAMSNSFANPIIYGFLNDSFRGDLKRLLRLWCPCCRELSCLKQDFLSRDSTYRNITRYNCKDSTSASTGVNNDPKRRLLSIRMNECGRCETELGTRDTLLAKNGTQRSRMTSPIR</sequence>
<name>A0AAD9N6N5_9ANNE</name>
<evidence type="ECO:0000259" key="9">
    <source>
        <dbReference type="PROSITE" id="PS50262"/>
    </source>
</evidence>
<dbReference type="SUPFAM" id="SSF81321">
    <property type="entry name" value="Family A G protein-coupled receptor-like"/>
    <property type="match status" value="1"/>
</dbReference>
<evidence type="ECO:0000256" key="2">
    <source>
        <dbReference type="ARBA" id="ARBA00022692"/>
    </source>
</evidence>
<gene>
    <name evidence="10" type="ORF">LSH36_158g01007</name>
</gene>
<proteinExistence type="predicted"/>
<feature type="transmembrane region" description="Helical" evidence="8">
    <location>
        <begin position="41"/>
        <end position="64"/>
    </location>
</feature>
<comment type="subcellular location">
    <subcellularLocation>
        <location evidence="1">Membrane</location>
        <topology evidence="1">Multi-pass membrane protein</topology>
    </subcellularLocation>
</comment>
<reference evidence="10" key="1">
    <citation type="journal article" date="2023" name="Mol. Biol. Evol.">
        <title>Third-Generation Sequencing Reveals the Adaptive Role of the Epigenome in Three Deep-Sea Polychaetes.</title>
        <authorList>
            <person name="Perez M."/>
            <person name="Aroh O."/>
            <person name="Sun Y."/>
            <person name="Lan Y."/>
            <person name="Juniper S.K."/>
            <person name="Young C.R."/>
            <person name="Angers B."/>
            <person name="Qian P.Y."/>
        </authorList>
    </citation>
    <scope>NUCLEOTIDE SEQUENCE</scope>
    <source>
        <strain evidence="10">P08H-3</strain>
    </source>
</reference>
<accession>A0AAD9N6N5</accession>
<keyword evidence="4" id="KW-0297">G-protein coupled receptor</keyword>
<comment type="caution">
    <text evidence="10">The sequence shown here is derived from an EMBL/GenBank/DDBJ whole genome shotgun (WGS) entry which is preliminary data.</text>
</comment>
<dbReference type="EMBL" id="JAODUP010000158">
    <property type="protein sequence ID" value="KAK2159112.1"/>
    <property type="molecule type" value="Genomic_DNA"/>
</dbReference>
<evidence type="ECO:0000313" key="11">
    <source>
        <dbReference type="Proteomes" id="UP001208570"/>
    </source>
</evidence>
<dbReference type="GO" id="GO:0004930">
    <property type="term" value="F:G protein-coupled receptor activity"/>
    <property type="evidence" value="ECO:0007669"/>
    <property type="project" value="UniProtKB-KW"/>
</dbReference>
<feature type="domain" description="G-protein coupled receptors family 1 profile" evidence="9">
    <location>
        <begin position="1"/>
        <end position="61"/>
    </location>
</feature>
<dbReference type="PROSITE" id="PS50262">
    <property type="entry name" value="G_PROTEIN_RECEP_F1_2"/>
    <property type="match status" value="1"/>
</dbReference>
<dbReference type="Pfam" id="PF00001">
    <property type="entry name" value="7tm_1"/>
    <property type="match status" value="1"/>
</dbReference>
<dbReference type="GO" id="GO:0005886">
    <property type="term" value="C:plasma membrane"/>
    <property type="evidence" value="ECO:0007669"/>
    <property type="project" value="TreeGrafter"/>
</dbReference>
<dbReference type="PANTHER" id="PTHR45695:SF9">
    <property type="entry name" value="LEUCOKININ RECEPTOR"/>
    <property type="match status" value="1"/>
</dbReference>
<evidence type="ECO:0000256" key="7">
    <source>
        <dbReference type="ARBA" id="ARBA00023224"/>
    </source>
</evidence>
<dbReference type="Proteomes" id="UP001208570">
    <property type="component" value="Unassembled WGS sequence"/>
</dbReference>
<organism evidence="10 11">
    <name type="scientific">Paralvinella palmiformis</name>
    <dbReference type="NCBI Taxonomy" id="53620"/>
    <lineage>
        <taxon>Eukaryota</taxon>
        <taxon>Metazoa</taxon>
        <taxon>Spiralia</taxon>
        <taxon>Lophotrochozoa</taxon>
        <taxon>Annelida</taxon>
        <taxon>Polychaeta</taxon>
        <taxon>Sedentaria</taxon>
        <taxon>Canalipalpata</taxon>
        <taxon>Terebellida</taxon>
        <taxon>Terebelliformia</taxon>
        <taxon>Alvinellidae</taxon>
        <taxon>Paralvinella</taxon>
    </lineage>
</organism>
<keyword evidence="11" id="KW-1185">Reference proteome</keyword>
<evidence type="ECO:0000256" key="6">
    <source>
        <dbReference type="ARBA" id="ARBA00023170"/>
    </source>
</evidence>
<dbReference type="Gene3D" id="1.20.1070.10">
    <property type="entry name" value="Rhodopsin 7-helix transmembrane proteins"/>
    <property type="match status" value="1"/>
</dbReference>
<keyword evidence="6" id="KW-0675">Receptor</keyword>
<evidence type="ECO:0000256" key="3">
    <source>
        <dbReference type="ARBA" id="ARBA00022989"/>
    </source>
</evidence>
<dbReference type="InterPro" id="IPR000276">
    <property type="entry name" value="GPCR_Rhodpsn"/>
</dbReference>
<evidence type="ECO:0000313" key="10">
    <source>
        <dbReference type="EMBL" id="KAK2159112.1"/>
    </source>
</evidence>
<keyword evidence="5 8" id="KW-0472">Membrane</keyword>
<keyword evidence="2 8" id="KW-0812">Transmembrane</keyword>
<dbReference type="InterPro" id="IPR017452">
    <property type="entry name" value="GPCR_Rhodpsn_7TM"/>
</dbReference>